<evidence type="ECO:0000256" key="6">
    <source>
        <dbReference type="SAM" id="MobiDB-lite"/>
    </source>
</evidence>
<evidence type="ECO:0000313" key="10">
    <source>
        <dbReference type="Proteomes" id="UP001652621"/>
    </source>
</evidence>
<evidence type="ECO:0000259" key="7">
    <source>
        <dbReference type="Pfam" id="PF10392"/>
    </source>
</evidence>
<keyword evidence="3" id="KW-0333">Golgi apparatus</keyword>
<dbReference type="VEuPathDB" id="VectorBase:MDOA009305"/>
<keyword evidence="10" id="KW-1185">Reference proteome</keyword>
<organism evidence="9">
    <name type="scientific">Musca domestica</name>
    <name type="common">House fly</name>
    <dbReference type="NCBI Taxonomy" id="7370"/>
    <lineage>
        <taxon>Eukaryota</taxon>
        <taxon>Metazoa</taxon>
        <taxon>Ecdysozoa</taxon>
        <taxon>Arthropoda</taxon>
        <taxon>Hexapoda</taxon>
        <taxon>Insecta</taxon>
        <taxon>Pterygota</taxon>
        <taxon>Neoptera</taxon>
        <taxon>Endopterygota</taxon>
        <taxon>Diptera</taxon>
        <taxon>Brachycera</taxon>
        <taxon>Muscomorpha</taxon>
        <taxon>Muscoidea</taxon>
        <taxon>Muscidae</taxon>
        <taxon>Musca</taxon>
    </lineage>
</organism>
<evidence type="ECO:0000256" key="1">
    <source>
        <dbReference type="ARBA" id="ARBA00004395"/>
    </source>
</evidence>
<dbReference type="AlphaFoldDB" id="A0A1I8MX22"/>
<evidence type="ECO:0000256" key="5">
    <source>
        <dbReference type="SAM" id="Coils"/>
    </source>
</evidence>
<feature type="region of interest" description="Disordered" evidence="6">
    <location>
        <begin position="244"/>
        <end position="271"/>
    </location>
</feature>
<evidence type="ECO:0000256" key="3">
    <source>
        <dbReference type="ARBA" id="ARBA00023034"/>
    </source>
</evidence>
<dbReference type="GO" id="GO:0017119">
    <property type="term" value="C:Golgi transport complex"/>
    <property type="evidence" value="ECO:0007669"/>
    <property type="project" value="InterPro"/>
</dbReference>
<dbReference type="InterPro" id="IPR049176">
    <property type="entry name" value="COG5_N"/>
</dbReference>
<evidence type="ECO:0000256" key="2">
    <source>
        <dbReference type="ARBA" id="ARBA00020974"/>
    </source>
</evidence>
<dbReference type="VEuPathDB" id="VectorBase:MDOMA2_000321"/>
<feature type="domain" description="Conserved oligomeric Golgi complex subunit 5 helical" evidence="8">
    <location>
        <begin position="160"/>
        <end position="368"/>
    </location>
</feature>
<dbReference type="PANTHER" id="PTHR13228">
    <property type="entry name" value="CONSERVED OLIGOMERIC GOLGI COMPLEX COMPONENT 5"/>
    <property type="match status" value="1"/>
</dbReference>
<dbReference type="RefSeq" id="XP_005184165.1">
    <property type="nucleotide sequence ID" value="XM_005184108.3"/>
</dbReference>
<dbReference type="GO" id="GO:0006891">
    <property type="term" value="P:intra-Golgi vesicle-mediated transport"/>
    <property type="evidence" value="ECO:0007669"/>
    <property type="project" value="InterPro"/>
</dbReference>
<dbReference type="Pfam" id="PF10392">
    <property type="entry name" value="COG5_N"/>
    <property type="match status" value="1"/>
</dbReference>
<evidence type="ECO:0000259" key="8">
    <source>
        <dbReference type="Pfam" id="PF20649"/>
    </source>
</evidence>
<reference evidence="11" key="2">
    <citation type="submission" date="2025-04" db="UniProtKB">
        <authorList>
            <consortium name="RefSeq"/>
        </authorList>
    </citation>
    <scope>IDENTIFICATION</scope>
    <source>
        <strain evidence="11">Aabys</strain>
    </source>
</reference>
<keyword evidence="5" id="KW-0175">Coiled coil</keyword>
<feature type="domain" description="Conserved oligomeric Golgi complex subunit 5 N-terminal" evidence="7">
    <location>
        <begin position="30"/>
        <end position="135"/>
    </location>
</feature>
<keyword evidence="4" id="KW-0472">Membrane</keyword>
<evidence type="ECO:0000313" key="9">
    <source>
        <dbReference type="EnsemblMetazoa" id="MDOA009305-PB"/>
    </source>
</evidence>
<reference evidence="9" key="1">
    <citation type="submission" date="2020-05" db="UniProtKB">
        <authorList>
            <consortium name="EnsemblMetazoa"/>
        </authorList>
    </citation>
    <scope>IDENTIFICATION</scope>
    <source>
        <strain evidence="9">Aabys</strain>
    </source>
</reference>
<evidence type="ECO:0000256" key="4">
    <source>
        <dbReference type="ARBA" id="ARBA00023136"/>
    </source>
</evidence>
<accession>A0A1I8MX22</accession>
<comment type="subcellular location">
    <subcellularLocation>
        <location evidence="1">Golgi apparatus membrane</location>
        <topology evidence="1">Peripheral membrane protein</topology>
    </subcellularLocation>
</comment>
<protein>
    <recommendedName>
        <fullName evidence="2">Conserved oligomeric Golgi complex subunit 5</fullName>
    </recommendedName>
</protein>
<dbReference type="eggNOG" id="KOG2211">
    <property type="taxonomic scope" value="Eukaryota"/>
</dbReference>
<dbReference type="OrthoDB" id="18786at2759"/>
<proteinExistence type="predicted"/>
<sequence length="760" mass="86516">MVQQTTTSLQKQQNECIDDDEDITASLAAMNLTIGDQIQELSKRLNNINEELQQQVRDKHGALLQQATHAGRFDTALNSLADDVQQIRSSGYRLRQQVDSQFQLIENRTKVLARLHELSHLLRSSKTLLTLTNKLKGTKDVLKQAELHYELNELIEDPDMKKIEFVQAARNYVINSKQKIRNLTQMQLVTGLQERNEQQVCNALKIFMNFNTLEKSMDNLITTFISDLEQALKECFAGNDISVMGKNDPSTKPLSSSPKSSAAMRGPGKTPQLTTTQNFRAKFWKSLHWLIYDELYEYCTQVLLLNKALEQVQLGGMVISPNGEYLVQSKFWQATQELMRKYFTDCPAHITQTLQEGLSKLLSSVRGFEERVNREFLFDEQLFIPLEVGYVSKCGANMKACLAGVDLPNNETVDNFIRVAATELSNALVDTRLSNSVSAVFISCSKDFCTKLESQIKLGPDSVQVVDMPNTQQIQNTLLANILYYFKDSVRRMLRDLGQQLDKTQSSAKNDITKSLEHADLLITTILQQIMNSIISTINIIILSIHREPGLNTEKISTSGPSMYMKELQEFIQRVWTNHISAYEDNDIVTKCAHEVAKRCIDFFIHNLSIMRPISHAGRQRLKNDCAHMENALKPLCSNISELGNSARMLRAMSFLIIQNPTELVKQNIGTDSLVPSYIILLLLFGHGSAELQSPHTTVNWSNERLIEWLEGHSEREKLELISGALQRYRDSVRRKKSEQYDEVYPLMVEFFEKASKNDN</sequence>
<name>A0A1I8MX22_MUSDO</name>
<dbReference type="STRING" id="7370.A0A1I8MX22"/>
<gene>
    <name evidence="9" type="primary">101896709</name>
    <name evidence="11" type="synonym">LOC101896709</name>
</gene>
<evidence type="ECO:0000313" key="11">
    <source>
        <dbReference type="RefSeq" id="XP_005184165.1"/>
    </source>
</evidence>
<dbReference type="GO" id="GO:0000139">
    <property type="term" value="C:Golgi membrane"/>
    <property type="evidence" value="ECO:0007669"/>
    <property type="project" value="UniProtKB-SubCell"/>
</dbReference>
<dbReference type="EnsemblMetazoa" id="MDOA009305-RB">
    <property type="protein sequence ID" value="MDOA009305-PB"/>
    <property type="gene ID" value="MDOA009305"/>
</dbReference>
<feature type="coiled-coil region" evidence="5">
    <location>
        <begin position="31"/>
        <end position="58"/>
    </location>
</feature>
<dbReference type="InterPro" id="IPR019465">
    <property type="entry name" value="Cog5"/>
</dbReference>
<dbReference type="KEGG" id="mde:101896709"/>
<feature type="compositionally biased region" description="Low complexity" evidence="6">
    <location>
        <begin position="250"/>
        <end position="261"/>
    </location>
</feature>
<dbReference type="PANTHER" id="PTHR13228:SF3">
    <property type="entry name" value="CONSERVED OLIGOMERIC GOLGI COMPLEX SUBUNIT 5"/>
    <property type="match status" value="1"/>
</dbReference>
<dbReference type="Pfam" id="PF20649">
    <property type="entry name" value="COG5_C"/>
    <property type="match status" value="1"/>
</dbReference>
<dbReference type="Proteomes" id="UP001652621">
    <property type="component" value="Unplaced"/>
</dbReference>
<dbReference type="InterPro" id="IPR048485">
    <property type="entry name" value="COG5_helical"/>
</dbReference>